<evidence type="ECO:0000313" key="1">
    <source>
        <dbReference type="EMBL" id="OHB03306.1"/>
    </source>
</evidence>
<proteinExistence type="predicted"/>
<evidence type="ECO:0000313" key="2">
    <source>
        <dbReference type="Proteomes" id="UP000179283"/>
    </source>
</evidence>
<dbReference type="AlphaFoldDB" id="A0A1G2U198"/>
<dbReference type="Proteomes" id="UP000179283">
    <property type="component" value="Unassembled WGS sequence"/>
</dbReference>
<sequence length="307" mass="35056">MKYGEGPKSNTYELMGLEREDISLIHDKAKAVLREGAFKETDFIGNPYERETVERDIAYVERERARIAKESREEDIELRQLATIFEAIVLENGELSEWFGDNAFTLATSEYDDLQGVDMVVEFREGASASYLGLAADVTFSGSPNSSNGVGKKFDRLLARIEKGNLPQVKYFKSQHIPIRGSLQLPEVIIGVEKATVLELAELWVAKKKRILETHRVQIMILEQIRDQIRFFANYARSVKRDRIAAIYEMRLASVEDILRKKADIARVSRREGREDRVHSQIIEFIKLRQAGLGSEEATDVVEDLDE</sequence>
<comment type="caution">
    <text evidence="1">The sequence shown here is derived from an EMBL/GenBank/DDBJ whole genome shotgun (WGS) entry which is preliminary data.</text>
</comment>
<reference evidence="1 2" key="1">
    <citation type="journal article" date="2016" name="Nat. Commun.">
        <title>Thousands of microbial genomes shed light on interconnected biogeochemical processes in an aquifer system.</title>
        <authorList>
            <person name="Anantharaman K."/>
            <person name="Brown C.T."/>
            <person name="Hug L.A."/>
            <person name="Sharon I."/>
            <person name="Castelle C.J."/>
            <person name="Probst A.J."/>
            <person name="Thomas B.C."/>
            <person name="Singh A."/>
            <person name="Wilkins M.J."/>
            <person name="Karaoz U."/>
            <person name="Brodie E.L."/>
            <person name="Williams K.H."/>
            <person name="Hubbard S.S."/>
            <person name="Banfield J.F."/>
        </authorList>
    </citation>
    <scope>NUCLEOTIDE SEQUENCE [LARGE SCALE GENOMIC DNA]</scope>
</reference>
<name>A0A1G2U198_9BACT</name>
<accession>A0A1G2U198</accession>
<organism evidence="1 2">
    <name type="scientific">Candidatus Zambryskibacteria bacterium RIFCSPLOWO2_01_FULL_43_17</name>
    <dbReference type="NCBI Taxonomy" id="1802760"/>
    <lineage>
        <taxon>Bacteria</taxon>
        <taxon>Candidatus Zambryskiibacteriota</taxon>
    </lineage>
</organism>
<protein>
    <submittedName>
        <fullName evidence="1">Uncharacterized protein</fullName>
    </submittedName>
</protein>
<gene>
    <name evidence="1" type="ORF">A2920_01055</name>
</gene>
<dbReference type="EMBL" id="MHWD01000023">
    <property type="protein sequence ID" value="OHB03306.1"/>
    <property type="molecule type" value="Genomic_DNA"/>
</dbReference>